<keyword evidence="2" id="KW-0378">Hydrolase</keyword>
<dbReference type="PANTHER" id="PTHR14209:SF19">
    <property type="entry name" value="ISOAMYL ACETATE-HYDROLYZING ESTERASE 1 HOMOLOG"/>
    <property type="match status" value="1"/>
</dbReference>
<dbReference type="GO" id="GO:0016787">
    <property type="term" value="F:hydrolase activity"/>
    <property type="evidence" value="ECO:0007669"/>
    <property type="project" value="UniProtKB-KW"/>
</dbReference>
<comment type="caution">
    <text evidence="2">The sequence shown here is derived from an EMBL/GenBank/DDBJ whole genome shotgun (WGS) entry which is preliminary data.</text>
</comment>
<sequence>MARPIQDTILLLGDSLTSRQDVPNSLQARFCEAYRRTMDVANRGLGGYNTRFYVPLLDEMLLRQGEPGSRIRLVTIWFGANDAVLRTSPTQQHVPIPEYTSNLTAIFRALTSPKSSYSVAHQDVPLNIILITPPPLYPEMMTDEAFKSQRKVNVTEEYREAVLHVGQEWKAKAVASQKNCRIETVDLWDKILEEAGGQGEGLRDYLTDGLHLTTKGYDVLWKDIHRILKTDFAGRGIDPDDMEFSIADWSRVDYSDPTSAQKSLRPPYRR</sequence>
<dbReference type="PANTHER" id="PTHR14209">
    <property type="entry name" value="ISOAMYL ACETATE-HYDROLYZING ESTERASE 1"/>
    <property type="match status" value="1"/>
</dbReference>
<accession>A0A1Y2BLX1</accession>
<dbReference type="OrthoDB" id="671439at2759"/>
<dbReference type="Proteomes" id="UP000193986">
    <property type="component" value="Unassembled WGS sequence"/>
</dbReference>
<dbReference type="STRING" id="71784.A0A1Y2BLX1"/>
<gene>
    <name evidence="2" type="ORF">BCR39DRAFT_555899</name>
</gene>
<dbReference type="CDD" id="cd01838">
    <property type="entry name" value="Isoamyl_acetate_hydrolase_like"/>
    <property type="match status" value="1"/>
</dbReference>
<keyword evidence="3" id="KW-1185">Reference proteome</keyword>
<organism evidence="2 3">
    <name type="scientific">Naematelia encephala</name>
    <dbReference type="NCBI Taxonomy" id="71784"/>
    <lineage>
        <taxon>Eukaryota</taxon>
        <taxon>Fungi</taxon>
        <taxon>Dikarya</taxon>
        <taxon>Basidiomycota</taxon>
        <taxon>Agaricomycotina</taxon>
        <taxon>Tremellomycetes</taxon>
        <taxon>Tremellales</taxon>
        <taxon>Naemateliaceae</taxon>
        <taxon>Naematelia</taxon>
    </lineage>
</organism>
<dbReference type="SUPFAM" id="SSF52266">
    <property type="entry name" value="SGNH hydrolase"/>
    <property type="match status" value="1"/>
</dbReference>
<evidence type="ECO:0000313" key="3">
    <source>
        <dbReference type="Proteomes" id="UP000193986"/>
    </source>
</evidence>
<name>A0A1Y2BLX1_9TREE</name>
<evidence type="ECO:0000259" key="1">
    <source>
        <dbReference type="Pfam" id="PF13472"/>
    </source>
</evidence>
<protein>
    <submittedName>
        <fullName evidence="2">SGNH hydrolase-type esterase domain-containing protein</fullName>
    </submittedName>
</protein>
<reference evidence="2 3" key="1">
    <citation type="submission" date="2016-07" db="EMBL/GenBank/DDBJ databases">
        <title>Pervasive Adenine N6-methylation of Active Genes in Fungi.</title>
        <authorList>
            <consortium name="DOE Joint Genome Institute"/>
            <person name="Mondo S.J."/>
            <person name="Dannebaum R.O."/>
            <person name="Kuo R.C."/>
            <person name="Labutti K."/>
            <person name="Haridas S."/>
            <person name="Kuo A."/>
            <person name="Salamov A."/>
            <person name="Ahrendt S.R."/>
            <person name="Lipzen A."/>
            <person name="Sullivan W."/>
            <person name="Andreopoulos W.B."/>
            <person name="Clum A."/>
            <person name="Lindquist E."/>
            <person name="Daum C."/>
            <person name="Ramamoorthy G.K."/>
            <person name="Gryganskyi A."/>
            <person name="Culley D."/>
            <person name="Magnuson J.K."/>
            <person name="James T.Y."/>
            <person name="O'Malley M.A."/>
            <person name="Stajich J.E."/>
            <person name="Spatafora J.W."/>
            <person name="Visel A."/>
            <person name="Grigoriev I.V."/>
        </authorList>
    </citation>
    <scope>NUCLEOTIDE SEQUENCE [LARGE SCALE GENOMIC DNA]</scope>
    <source>
        <strain evidence="2 3">68-887.2</strain>
    </source>
</reference>
<dbReference type="Gene3D" id="3.40.50.1110">
    <property type="entry name" value="SGNH hydrolase"/>
    <property type="match status" value="1"/>
</dbReference>
<feature type="domain" description="SGNH hydrolase-type esterase" evidence="1">
    <location>
        <begin position="11"/>
        <end position="218"/>
    </location>
</feature>
<dbReference type="AlphaFoldDB" id="A0A1Y2BLX1"/>
<proteinExistence type="predicted"/>
<evidence type="ECO:0000313" key="2">
    <source>
        <dbReference type="EMBL" id="ORY35766.1"/>
    </source>
</evidence>
<dbReference type="InterPro" id="IPR036514">
    <property type="entry name" value="SGNH_hydro_sf"/>
</dbReference>
<dbReference type="InterPro" id="IPR013830">
    <property type="entry name" value="SGNH_hydro"/>
</dbReference>
<dbReference type="InParanoid" id="A0A1Y2BLX1"/>
<dbReference type="Pfam" id="PF13472">
    <property type="entry name" value="Lipase_GDSL_2"/>
    <property type="match status" value="1"/>
</dbReference>
<dbReference type="EMBL" id="MCFC01000001">
    <property type="protein sequence ID" value="ORY35766.1"/>
    <property type="molecule type" value="Genomic_DNA"/>
</dbReference>
<dbReference type="InterPro" id="IPR045136">
    <property type="entry name" value="Iah1-like"/>
</dbReference>